<keyword evidence="5" id="KW-0472">Membrane</keyword>
<reference evidence="6 7" key="1">
    <citation type="submission" date="2019-10" db="EMBL/GenBank/DDBJ databases">
        <title>Description of Paenibacillus terrestris sp. nov.</title>
        <authorList>
            <person name="Carlier A."/>
            <person name="Qi S."/>
        </authorList>
    </citation>
    <scope>NUCLEOTIDE SEQUENCE [LARGE SCALE GENOMIC DNA]</scope>
    <source>
        <strain evidence="6 7">LMG 31458</strain>
    </source>
</reference>
<keyword evidence="2" id="KW-0813">Transport</keyword>
<evidence type="ECO:0000256" key="3">
    <source>
        <dbReference type="ARBA" id="ARBA00022729"/>
    </source>
</evidence>
<evidence type="ECO:0000313" key="7">
    <source>
        <dbReference type="Proteomes" id="UP000616779"/>
    </source>
</evidence>
<dbReference type="Proteomes" id="UP000616779">
    <property type="component" value="Unassembled WGS sequence"/>
</dbReference>
<evidence type="ECO:0000256" key="1">
    <source>
        <dbReference type="ARBA" id="ARBA00008520"/>
    </source>
</evidence>
<comment type="caution">
    <text evidence="6">The sequence shown here is derived from an EMBL/GenBank/DDBJ whole genome shotgun (WGS) entry which is preliminary data.</text>
</comment>
<name>A0ABX1XXM9_9BACL</name>
<comment type="similarity">
    <text evidence="1">Belongs to the bacterial solute-binding protein 1 family.</text>
</comment>
<protein>
    <submittedName>
        <fullName evidence="6">Extracellular solute-binding protein</fullName>
    </submittedName>
</protein>
<dbReference type="Gene3D" id="3.40.190.10">
    <property type="entry name" value="Periplasmic binding protein-like II"/>
    <property type="match status" value="1"/>
</dbReference>
<proteinExistence type="inferred from homology"/>
<dbReference type="PANTHER" id="PTHR30061:SF50">
    <property type="entry name" value="MALTOSE_MALTODEXTRIN-BINDING PERIPLASMIC PROTEIN"/>
    <property type="match status" value="1"/>
</dbReference>
<evidence type="ECO:0000256" key="2">
    <source>
        <dbReference type="ARBA" id="ARBA00022448"/>
    </source>
</evidence>
<dbReference type="InterPro" id="IPR006059">
    <property type="entry name" value="SBP"/>
</dbReference>
<keyword evidence="7" id="KW-1185">Reference proteome</keyword>
<evidence type="ECO:0000256" key="4">
    <source>
        <dbReference type="SAM" id="MobiDB-lite"/>
    </source>
</evidence>
<gene>
    <name evidence="6" type="ORF">GC098_17960</name>
</gene>
<dbReference type="Pfam" id="PF13416">
    <property type="entry name" value="SBP_bac_8"/>
    <property type="match status" value="1"/>
</dbReference>
<evidence type="ECO:0000313" key="6">
    <source>
        <dbReference type="EMBL" id="NOU73282.1"/>
    </source>
</evidence>
<feature type="transmembrane region" description="Helical" evidence="5">
    <location>
        <begin position="28"/>
        <end position="47"/>
    </location>
</feature>
<accession>A0ABX1XXM9</accession>
<sequence length="434" mass="49098">MISGTCRATMKKIVMMSLPGGTMKLNRWIIWGIALQLTLIVATSYMFNNKKSTTTSGESVRGTALSIWVYSQGLETSINEFHQTYPNIDVDVRYFRSSDLLFTELMAAISANAAPQIAEIKSYYGIAQLVDAGAVLPVDNLTIPEWKKLQSTFIEPFHYSDLDWAVPIGGSIPMLYYREELLKNSQKGSFTGWDEVSNAAMETNLIGNDGGIKGHWGIAIDKELPWYLESLNVKDNHGETEEYGKFDSAISMWGKWVHSLQIMKPLTHRRAASDFINGKIGLFLSTSEELMTVERYIGGKFQYNAQLLPGLEQQGIVPSIDGMIVLNSTATKVKAANSFISYMIHENTQNALWRSNGLIPSRSDVLLKLQEEGQWNASQKMILDSVRMFSAKRPAKMDFERWSFTQSMLEQLEQEPNDTKEKHFEDEYETWLSK</sequence>
<organism evidence="6 7">
    <name type="scientific">Paenibacillus phytorum</name>
    <dbReference type="NCBI Taxonomy" id="2654977"/>
    <lineage>
        <taxon>Bacteria</taxon>
        <taxon>Bacillati</taxon>
        <taxon>Bacillota</taxon>
        <taxon>Bacilli</taxon>
        <taxon>Bacillales</taxon>
        <taxon>Paenibacillaceae</taxon>
        <taxon>Paenibacillus</taxon>
    </lineage>
</organism>
<feature type="region of interest" description="Disordered" evidence="4">
    <location>
        <begin position="412"/>
        <end position="434"/>
    </location>
</feature>
<keyword evidence="3" id="KW-0732">Signal</keyword>
<dbReference type="PANTHER" id="PTHR30061">
    <property type="entry name" value="MALTOSE-BINDING PERIPLASMIC PROTEIN"/>
    <property type="match status" value="1"/>
</dbReference>
<keyword evidence="5" id="KW-1133">Transmembrane helix</keyword>
<dbReference type="EMBL" id="WHOA01000125">
    <property type="protein sequence ID" value="NOU73282.1"/>
    <property type="molecule type" value="Genomic_DNA"/>
</dbReference>
<keyword evidence="5" id="KW-0812">Transmembrane</keyword>
<dbReference type="SUPFAM" id="SSF53850">
    <property type="entry name" value="Periplasmic binding protein-like II"/>
    <property type="match status" value="1"/>
</dbReference>
<evidence type="ECO:0000256" key="5">
    <source>
        <dbReference type="SAM" id="Phobius"/>
    </source>
</evidence>